<evidence type="ECO:0000313" key="3">
    <source>
        <dbReference type="Proteomes" id="UP000027997"/>
    </source>
</evidence>
<reference evidence="2 3" key="1">
    <citation type="submission" date="2014-06" db="EMBL/GenBank/DDBJ databases">
        <title>Whole Genome Sequences of Three Symbiotic Endozoicomonas Bacteria.</title>
        <authorList>
            <person name="Neave M.J."/>
            <person name="Apprill A."/>
            <person name="Voolstra C.R."/>
        </authorList>
    </citation>
    <scope>NUCLEOTIDE SEQUENCE [LARGE SCALE GENOMIC DNA]</scope>
    <source>
        <strain evidence="2 3">DSM 22380</strain>
    </source>
</reference>
<proteinExistence type="predicted"/>
<keyword evidence="3" id="KW-1185">Reference proteome</keyword>
<accession>A0A081KE03</accession>
<comment type="caution">
    <text evidence="2">The sequence shown here is derived from an EMBL/GenBank/DDBJ whole genome shotgun (WGS) entry which is preliminary data.</text>
</comment>
<evidence type="ECO:0000313" key="2">
    <source>
        <dbReference type="EMBL" id="KEI72379.1"/>
    </source>
</evidence>
<name>A0A081KE03_9GAMM</name>
<protein>
    <submittedName>
        <fullName evidence="2">Uncharacterized protein</fullName>
    </submittedName>
</protein>
<dbReference type="EMBL" id="JOJP01000001">
    <property type="protein sequence ID" value="KEI72379.1"/>
    <property type="molecule type" value="Genomic_DNA"/>
</dbReference>
<keyword evidence="1" id="KW-0812">Transmembrane</keyword>
<feature type="transmembrane region" description="Helical" evidence="1">
    <location>
        <begin position="42"/>
        <end position="64"/>
    </location>
</feature>
<dbReference type="STRING" id="305900.GV64_18050"/>
<evidence type="ECO:0000256" key="1">
    <source>
        <dbReference type="SAM" id="Phobius"/>
    </source>
</evidence>
<sequence>MKKIIRVTLTCSLPILLAISVPWYREKEDNRIYSLFEGLPDWVAVALICYALIPLINIFIWATYSSDSKQDQ</sequence>
<dbReference type="AlphaFoldDB" id="A0A081KE03"/>
<dbReference type="Proteomes" id="UP000027997">
    <property type="component" value="Unassembled WGS sequence"/>
</dbReference>
<dbReference type="RefSeq" id="WP_020583696.1">
    <property type="nucleotide sequence ID" value="NZ_JOJP01000001.1"/>
</dbReference>
<keyword evidence="1" id="KW-1133">Transmembrane helix</keyword>
<gene>
    <name evidence="2" type="ORF">GV64_18050</name>
</gene>
<keyword evidence="1" id="KW-0472">Membrane</keyword>
<organism evidence="2 3">
    <name type="scientific">Endozoicomonas elysicola</name>
    <dbReference type="NCBI Taxonomy" id="305900"/>
    <lineage>
        <taxon>Bacteria</taxon>
        <taxon>Pseudomonadati</taxon>
        <taxon>Pseudomonadota</taxon>
        <taxon>Gammaproteobacteria</taxon>
        <taxon>Oceanospirillales</taxon>
        <taxon>Endozoicomonadaceae</taxon>
        <taxon>Endozoicomonas</taxon>
    </lineage>
</organism>